<feature type="region of interest" description="Disordered" evidence="1">
    <location>
        <begin position="351"/>
        <end position="378"/>
    </location>
</feature>
<proteinExistence type="predicted"/>
<dbReference type="eggNOG" id="KOG3527">
    <property type="taxonomic scope" value="Eukaryota"/>
</dbReference>
<dbReference type="OrthoDB" id="194358at2759"/>
<dbReference type="InterPro" id="IPR019748">
    <property type="entry name" value="FERM_central"/>
</dbReference>
<gene>
    <name evidence="3" type="ORF">NEMVEDRAFT_v1g242003</name>
</gene>
<dbReference type="GO" id="GO:0005856">
    <property type="term" value="C:cytoskeleton"/>
    <property type="evidence" value="ECO:0000318"/>
    <property type="project" value="GO_Central"/>
</dbReference>
<dbReference type="PANTHER" id="PTHR23280:SF21">
    <property type="entry name" value="PROTEIN 4.1 HOMOLOG"/>
    <property type="match status" value="1"/>
</dbReference>
<dbReference type="Pfam" id="PF00373">
    <property type="entry name" value="FERM_M"/>
    <property type="match status" value="1"/>
</dbReference>
<evidence type="ECO:0000313" key="3">
    <source>
        <dbReference type="EMBL" id="EDO42748.1"/>
    </source>
</evidence>
<dbReference type="InterPro" id="IPR014352">
    <property type="entry name" value="FERM/acyl-CoA-bd_prot_sf"/>
</dbReference>
<dbReference type="Gene3D" id="1.20.80.10">
    <property type="match status" value="1"/>
</dbReference>
<feature type="domain" description="FERM" evidence="2">
    <location>
        <begin position="21"/>
        <end position="327"/>
    </location>
</feature>
<organism evidence="3 4">
    <name type="scientific">Nematostella vectensis</name>
    <name type="common">Starlet sea anemone</name>
    <dbReference type="NCBI Taxonomy" id="45351"/>
    <lineage>
        <taxon>Eukaryota</taxon>
        <taxon>Metazoa</taxon>
        <taxon>Cnidaria</taxon>
        <taxon>Anthozoa</taxon>
        <taxon>Hexacorallia</taxon>
        <taxon>Actiniaria</taxon>
        <taxon>Edwardsiidae</taxon>
        <taxon>Nematostella</taxon>
    </lineage>
</organism>
<dbReference type="CDD" id="cd01765">
    <property type="entry name" value="FERM_F0_F1"/>
    <property type="match status" value="1"/>
</dbReference>
<evidence type="ECO:0000259" key="2">
    <source>
        <dbReference type="PROSITE" id="PS50057"/>
    </source>
</evidence>
<sequence>MSHFSLLRRSRSQTPTASVLVDCQVVLLDNSEYTSRLTGDTEALTLFNGVCDHTDVPRDARRYFGLQYVDRNDGETNWLELHKPIYGQQKDKTLSVQFVVRVFPLNPLRMEPIVQRWILLQMKDLLSRGKVKVSLQKHALLDSYFAQATLGDYDTDKHGLGYLEDLLGSTFFGHPSGINSNIDVSETSYVQTVTMLHQSRKGMTAAEAIQAYLDLASSVPFYGVRAHRGATTEKGVRVVICLSLRSLQVYTQDEYDEPNELLQDYEWPLVDSITASKAKFYFSCATNENHKEQGTVCLRFHGHFGFQQADRVVLDALCYRNIAIEAVEKHPSRRQNWTKEDGVGAMRLERAMSAGRDRRQNPMASLRKQMRDSNGGHV</sequence>
<dbReference type="PANTHER" id="PTHR23280">
    <property type="entry name" value="4.1 G PROTEIN"/>
    <property type="match status" value="1"/>
</dbReference>
<reference evidence="3 4" key="1">
    <citation type="journal article" date="2007" name="Science">
        <title>Sea anemone genome reveals ancestral eumetazoan gene repertoire and genomic organization.</title>
        <authorList>
            <person name="Putnam N.H."/>
            <person name="Srivastava M."/>
            <person name="Hellsten U."/>
            <person name="Dirks B."/>
            <person name="Chapman J."/>
            <person name="Salamov A."/>
            <person name="Terry A."/>
            <person name="Shapiro H."/>
            <person name="Lindquist E."/>
            <person name="Kapitonov V.V."/>
            <person name="Jurka J."/>
            <person name="Genikhovich G."/>
            <person name="Grigoriev I.V."/>
            <person name="Lucas S.M."/>
            <person name="Steele R.E."/>
            <person name="Finnerty J.R."/>
            <person name="Technau U."/>
            <person name="Martindale M.Q."/>
            <person name="Rokhsar D.S."/>
        </authorList>
    </citation>
    <scope>NUCLEOTIDE SEQUENCE [LARGE SCALE GENOMIC DNA]</scope>
    <source>
        <strain evidence="4">CH2 X CH6</strain>
    </source>
</reference>
<dbReference type="PhylomeDB" id="A7S0K0"/>
<dbReference type="InParanoid" id="A7S0K0"/>
<dbReference type="OMA" id="CATNENH"/>
<dbReference type="InterPro" id="IPR019749">
    <property type="entry name" value="Band_41_domain"/>
</dbReference>
<dbReference type="InterPro" id="IPR018979">
    <property type="entry name" value="FERM_N"/>
</dbReference>
<dbReference type="SUPFAM" id="SSF47031">
    <property type="entry name" value="Second domain of FERM"/>
    <property type="match status" value="1"/>
</dbReference>
<evidence type="ECO:0000313" key="4">
    <source>
        <dbReference type="Proteomes" id="UP000001593"/>
    </source>
</evidence>
<dbReference type="SUPFAM" id="SSF54236">
    <property type="entry name" value="Ubiquitin-like"/>
    <property type="match status" value="1"/>
</dbReference>
<dbReference type="InterPro" id="IPR029071">
    <property type="entry name" value="Ubiquitin-like_domsf"/>
</dbReference>
<dbReference type="Gene3D" id="3.10.20.90">
    <property type="entry name" value="Phosphatidylinositol 3-kinase Catalytic Subunit, Chain A, domain 1"/>
    <property type="match status" value="1"/>
</dbReference>
<dbReference type="EMBL" id="DS469561">
    <property type="protein sequence ID" value="EDO42748.1"/>
    <property type="molecule type" value="Genomic_DNA"/>
</dbReference>
<protein>
    <recommendedName>
        <fullName evidence="2">FERM domain-containing protein</fullName>
    </recommendedName>
</protein>
<dbReference type="KEGG" id="nve:5514630"/>
<dbReference type="Pfam" id="PF09379">
    <property type="entry name" value="FERM_N"/>
    <property type="match status" value="1"/>
</dbReference>
<dbReference type="GO" id="GO:0031032">
    <property type="term" value="P:actomyosin structure organization"/>
    <property type="evidence" value="ECO:0000318"/>
    <property type="project" value="GO_Central"/>
</dbReference>
<dbReference type="CDD" id="cd14473">
    <property type="entry name" value="FERM_B-lobe"/>
    <property type="match status" value="1"/>
</dbReference>
<dbReference type="STRING" id="45351.A7S0K0"/>
<dbReference type="InterPro" id="IPR035963">
    <property type="entry name" value="FERM_2"/>
</dbReference>
<dbReference type="HOGENOM" id="CLU_732168_0_0_1"/>
<dbReference type="SMART" id="SM00295">
    <property type="entry name" value="B41"/>
    <property type="match status" value="1"/>
</dbReference>
<keyword evidence="4" id="KW-1185">Reference proteome</keyword>
<name>A7S0K0_NEMVE</name>
<evidence type="ECO:0000256" key="1">
    <source>
        <dbReference type="SAM" id="MobiDB-lite"/>
    </source>
</evidence>
<feature type="compositionally biased region" description="Basic and acidic residues" evidence="1">
    <location>
        <begin position="351"/>
        <end position="360"/>
    </location>
</feature>
<dbReference type="InterPro" id="IPR000299">
    <property type="entry name" value="FERM_domain"/>
</dbReference>
<accession>A7S0K0</accession>
<dbReference type="PROSITE" id="PS50057">
    <property type="entry name" value="FERM_3"/>
    <property type="match status" value="1"/>
</dbReference>
<dbReference type="AlphaFoldDB" id="A7S0K0"/>
<dbReference type="Proteomes" id="UP000001593">
    <property type="component" value="Unassembled WGS sequence"/>
</dbReference>